<evidence type="ECO:0000313" key="5">
    <source>
        <dbReference type="Proteomes" id="UP001239462"/>
    </source>
</evidence>
<organism evidence="4 5">
    <name type="scientific">Roseiconus lacunae</name>
    <dbReference type="NCBI Taxonomy" id="2605694"/>
    <lineage>
        <taxon>Bacteria</taxon>
        <taxon>Pseudomonadati</taxon>
        <taxon>Planctomycetota</taxon>
        <taxon>Planctomycetia</taxon>
        <taxon>Pirellulales</taxon>
        <taxon>Pirellulaceae</taxon>
        <taxon>Roseiconus</taxon>
    </lineage>
</organism>
<dbReference type="EMBL" id="JASZZN010000028">
    <property type="protein sequence ID" value="MDM4018918.1"/>
    <property type="molecule type" value="Genomic_DNA"/>
</dbReference>
<feature type="signal peptide" evidence="3">
    <location>
        <begin position="1"/>
        <end position="24"/>
    </location>
</feature>
<feature type="chain" id="PRO_5045133494" evidence="3">
    <location>
        <begin position="25"/>
        <end position="562"/>
    </location>
</feature>
<evidence type="ECO:0000256" key="2">
    <source>
        <dbReference type="SAM" id="Coils"/>
    </source>
</evidence>
<dbReference type="Proteomes" id="UP001239462">
    <property type="component" value="Unassembled WGS sequence"/>
</dbReference>
<dbReference type="PANTHER" id="PTHR30203:SF33">
    <property type="entry name" value="BLR4455 PROTEIN"/>
    <property type="match status" value="1"/>
</dbReference>
<name>A0ABT7PR06_9BACT</name>
<dbReference type="InterPro" id="IPR003423">
    <property type="entry name" value="OMP_efflux"/>
</dbReference>
<evidence type="ECO:0000256" key="3">
    <source>
        <dbReference type="SAM" id="SignalP"/>
    </source>
</evidence>
<comment type="caution">
    <text evidence="4">The sequence shown here is derived from an EMBL/GenBank/DDBJ whole genome shotgun (WGS) entry which is preliminary data.</text>
</comment>
<sequence>MRIWFSLTMMLLAAPTWVASHLHAQTAPTGIAALLRPESQSPTLTPSSIQQSLASVDQPPTVTQFEPWWKSIATIPFHLSENTLRVDGDTLILEALQHSYHIAALRENITIAQTGICRAAADFDPSTFVESKFVRTSVPTGSTLDAGSGIDRLREEDFRVNGGFRRKTIRGGRFEVAQRLGLQDSNSEFFTPTQQGNSRLTFSFNQPLLNGAGESFNRSLIVLAQLDTDIARQKTTTGIQNHLLAIQEAMWNLYFQRISMLLRIRHLQQANSIHQWLEKRQELDSLISQLKRAESAVASRKAELSRAVTSIRNAEDRLRSLVNSPSLTADRSLEIIPTVPPSTAFVPIKMEDAIVTALESRSEIVELGFELDSTRVRLDIARNDMLPVLDLVLESYLSGLRGRYDVGRSWVDQFSRGEPSYAAGLQFEMPVGRRAACADIRRRQSQLRQLAHRLSETIAQLESEVSAAVREVQTSHREMMSRQVAMQSAAEYVNLVSNRWHELPGEGYSSNAILEDLLDAQDRLLNEEVALANARVSYVLSTIQLKRATGTLLEIHPLSQSQ</sequence>
<protein>
    <submittedName>
        <fullName evidence="4">TolC family protein</fullName>
    </submittedName>
</protein>
<accession>A0ABT7PR06</accession>
<dbReference type="InterPro" id="IPR010131">
    <property type="entry name" value="MdtP/NodT-like"/>
</dbReference>
<comment type="similarity">
    <text evidence="1">Belongs to the outer membrane factor (OMF) (TC 1.B.17) family.</text>
</comment>
<keyword evidence="5" id="KW-1185">Reference proteome</keyword>
<feature type="coiled-coil region" evidence="2">
    <location>
        <begin position="444"/>
        <end position="478"/>
    </location>
</feature>
<feature type="coiled-coil region" evidence="2">
    <location>
        <begin position="273"/>
        <end position="303"/>
    </location>
</feature>
<dbReference type="Pfam" id="PF02321">
    <property type="entry name" value="OEP"/>
    <property type="match status" value="1"/>
</dbReference>
<dbReference type="PANTHER" id="PTHR30203">
    <property type="entry name" value="OUTER MEMBRANE CATION EFFLUX PROTEIN"/>
    <property type="match status" value="1"/>
</dbReference>
<dbReference type="Gene3D" id="1.20.1600.10">
    <property type="entry name" value="Outer membrane efflux proteins (OEP)"/>
    <property type="match status" value="1"/>
</dbReference>
<evidence type="ECO:0000256" key="1">
    <source>
        <dbReference type="ARBA" id="ARBA00007613"/>
    </source>
</evidence>
<dbReference type="RefSeq" id="WP_149498121.1">
    <property type="nucleotide sequence ID" value="NZ_JASZZN010000028.1"/>
</dbReference>
<gene>
    <name evidence="4" type="ORF">QTN89_25925</name>
</gene>
<proteinExistence type="inferred from homology"/>
<dbReference type="SUPFAM" id="SSF56954">
    <property type="entry name" value="Outer membrane efflux proteins (OEP)"/>
    <property type="match status" value="1"/>
</dbReference>
<keyword evidence="2" id="KW-0175">Coiled coil</keyword>
<reference evidence="4 5" key="1">
    <citation type="submission" date="2023-06" db="EMBL/GenBank/DDBJ databases">
        <title>Roseiconus lacunae JC819 isolated from Gulf of Mannar region, Tamil Nadu.</title>
        <authorList>
            <person name="Pk S."/>
            <person name="Ch S."/>
            <person name="Ch V.R."/>
        </authorList>
    </citation>
    <scope>NUCLEOTIDE SEQUENCE [LARGE SCALE GENOMIC DNA]</scope>
    <source>
        <strain evidence="4 5">JC819</strain>
    </source>
</reference>
<keyword evidence="3" id="KW-0732">Signal</keyword>
<evidence type="ECO:0000313" key="4">
    <source>
        <dbReference type="EMBL" id="MDM4018918.1"/>
    </source>
</evidence>